<evidence type="ECO:0000256" key="4">
    <source>
        <dbReference type="ARBA" id="ARBA00023163"/>
    </source>
</evidence>
<dbReference type="STRING" id="692418.SAMN04488029_3291"/>
<evidence type="ECO:0000256" key="2">
    <source>
        <dbReference type="ARBA" id="ARBA00023015"/>
    </source>
</evidence>
<dbReference type="Pfam" id="PF00126">
    <property type="entry name" value="HTH_1"/>
    <property type="match status" value="1"/>
</dbReference>
<dbReference type="PRINTS" id="PR00039">
    <property type="entry name" value="HTHLYSR"/>
</dbReference>
<sequence>MSNQIEFRHLRYFMIVAQELHFRKASERLFITQPGLSRQIKQLEDELGVQLFIRNKRQVELTDAGRYLYDESSNLLNQLESIKRSIKLIDKGEEGELNIGFVGSAMQAVIPHLLLKLNEQFPKIHTSLEEMSNEDQIFAIEHNKLDIGFIRAKQAPEGIASRQIFKDNFSIVLPKHHHINEDNFKDLSQFAQDNFILFSSDYSRTYYNKVMSIFDDHGFAPKISHKSVHANTIFRLVENGLGIAIVPTSLKHGFDLDIKFIELKNVKQITYLSLIWKEGTTNELIKKFVSLVG</sequence>
<evidence type="ECO:0000313" key="6">
    <source>
        <dbReference type="EMBL" id="SMD37200.1"/>
    </source>
</evidence>
<keyword evidence="7" id="KW-1185">Reference proteome</keyword>
<dbReference type="Gene3D" id="1.10.10.10">
    <property type="entry name" value="Winged helix-like DNA-binding domain superfamily/Winged helix DNA-binding domain"/>
    <property type="match status" value="1"/>
</dbReference>
<dbReference type="PANTHER" id="PTHR30346">
    <property type="entry name" value="TRANSCRIPTIONAL DUAL REGULATOR HCAR-RELATED"/>
    <property type="match status" value="1"/>
</dbReference>
<dbReference type="InterPro" id="IPR036388">
    <property type="entry name" value="WH-like_DNA-bd_sf"/>
</dbReference>
<dbReference type="InterPro" id="IPR000847">
    <property type="entry name" value="LysR_HTH_N"/>
</dbReference>
<comment type="similarity">
    <text evidence="1">Belongs to the LysR transcriptional regulatory family.</text>
</comment>
<dbReference type="AlphaFoldDB" id="A0A1W2GKM1"/>
<protein>
    <submittedName>
        <fullName evidence="6">DNA-binding transcriptional regulator, LysR family</fullName>
    </submittedName>
</protein>
<dbReference type="SUPFAM" id="SSF53850">
    <property type="entry name" value="Periplasmic binding protein-like II"/>
    <property type="match status" value="1"/>
</dbReference>
<evidence type="ECO:0000256" key="3">
    <source>
        <dbReference type="ARBA" id="ARBA00023125"/>
    </source>
</evidence>
<organism evidence="6 7">
    <name type="scientific">Reichenbachiella faecimaris</name>
    <dbReference type="NCBI Taxonomy" id="692418"/>
    <lineage>
        <taxon>Bacteria</taxon>
        <taxon>Pseudomonadati</taxon>
        <taxon>Bacteroidota</taxon>
        <taxon>Cytophagia</taxon>
        <taxon>Cytophagales</taxon>
        <taxon>Reichenbachiellaceae</taxon>
        <taxon>Reichenbachiella</taxon>
    </lineage>
</organism>
<evidence type="ECO:0000256" key="1">
    <source>
        <dbReference type="ARBA" id="ARBA00009437"/>
    </source>
</evidence>
<keyword evidence="2" id="KW-0805">Transcription regulation</keyword>
<evidence type="ECO:0000313" key="7">
    <source>
        <dbReference type="Proteomes" id="UP000192472"/>
    </source>
</evidence>
<dbReference type="Gene3D" id="3.40.190.10">
    <property type="entry name" value="Periplasmic binding protein-like II"/>
    <property type="match status" value="2"/>
</dbReference>
<dbReference type="GO" id="GO:0003677">
    <property type="term" value="F:DNA binding"/>
    <property type="evidence" value="ECO:0007669"/>
    <property type="project" value="UniProtKB-KW"/>
</dbReference>
<dbReference type="Pfam" id="PF03466">
    <property type="entry name" value="LysR_substrate"/>
    <property type="match status" value="1"/>
</dbReference>
<dbReference type="GO" id="GO:0032993">
    <property type="term" value="C:protein-DNA complex"/>
    <property type="evidence" value="ECO:0007669"/>
    <property type="project" value="TreeGrafter"/>
</dbReference>
<dbReference type="OrthoDB" id="9803735at2"/>
<feature type="domain" description="HTH lysR-type" evidence="5">
    <location>
        <begin position="5"/>
        <end position="62"/>
    </location>
</feature>
<dbReference type="FunFam" id="1.10.10.10:FF:000001">
    <property type="entry name" value="LysR family transcriptional regulator"/>
    <property type="match status" value="1"/>
</dbReference>
<keyword evidence="4" id="KW-0804">Transcription</keyword>
<proteinExistence type="inferred from homology"/>
<dbReference type="RefSeq" id="WP_084373906.1">
    <property type="nucleotide sequence ID" value="NZ_FWYF01000003.1"/>
</dbReference>
<name>A0A1W2GKM1_REIFA</name>
<dbReference type="EMBL" id="FWYF01000003">
    <property type="protein sequence ID" value="SMD37200.1"/>
    <property type="molecule type" value="Genomic_DNA"/>
</dbReference>
<dbReference type="Proteomes" id="UP000192472">
    <property type="component" value="Unassembled WGS sequence"/>
</dbReference>
<accession>A0A1W2GKM1</accession>
<dbReference type="InterPro" id="IPR036390">
    <property type="entry name" value="WH_DNA-bd_sf"/>
</dbReference>
<evidence type="ECO:0000259" key="5">
    <source>
        <dbReference type="PROSITE" id="PS50931"/>
    </source>
</evidence>
<gene>
    <name evidence="6" type="ORF">SAMN04488029_3291</name>
</gene>
<dbReference type="InterPro" id="IPR005119">
    <property type="entry name" value="LysR_subst-bd"/>
</dbReference>
<dbReference type="PANTHER" id="PTHR30346:SF28">
    <property type="entry name" value="HTH-TYPE TRANSCRIPTIONAL REGULATOR CYNR"/>
    <property type="match status" value="1"/>
</dbReference>
<dbReference type="GO" id="GO:0003700">
    <property type="term" value="F:DNA-binding transcription factor activity"/>
    <property type="evidence" value="ECO:0007669"/>
    <property type="project" value="InterPro"/>
</dbReference>
<dbReference type="PROSITE" id="PS50931">
    <property type="entry name" value="HTH_LYSR"/>
    <property type="match status" value="1"/>
</dbReference>
<keyword evidence="3 6" id="KW-0238">DNA-binding</keyword>
<reference evidence="6 7" key="1">
    <citation type="submission" date="2017-04" db="EMBL/GenBank/DDBJ databases">
        <authorList>
            <person name="Afonso C.L."/>
            <person name="Miller P.J."/>
            <person name="Scott M.A."/>
            <person name="Spackman E."/>
            <person name="Goraichik I."/>
            <person name="Dimitrov K.M."/>
            <person name="Suarez D.L."/>
            <person name="Swayne D.E."/>
        </authorList>
    </citation>
    <scope>NUCLEOTIDE SEQUENCE [LARGE SCALE GENOMIC DNA]</scope>
    <source>
        <strain evidence="6 7">DSM 26133</strain>
    </source>
</reference>
<dbReference type="SUPFAM" id="SSF46785">
    <property type="entry name" value="Winged helix' DNA-binding domain"/>
    <property type="match status" value="1"/>
</dbReference>